<dbReference type="InterPro" id="IPR055812">
    <property type="entry name" value="DUF7388"/>
</dbReference>
<evidence type="ECO:0000313" key="2">
    <source>
        <dbReference type="Proteomes" id="UP001500837"/>
    </source>
</evidence>
<reference evidence="1 2" key="1">
    <citation type="journal article" date="2019" name="Int. J. Syst. Evol. Microbiol.">
        <title>The Global Catalogue of Microorganisms (GCM) 10K type strain sequencing project: providing services to taxonomists for standard genome sequencing and annotation.</title>
        <authorList>
            <consortium name="The Broad Institute Genomics Platform"/>
            <consortium name="The Broad Institute Genome Sequencing Center for Infectious Disease"/>
            <person name="Wu L."/>
            <person name="Ma J."/>
        </authorList>
    </citation>
    <scope>NUCLEOTIDE SEQUENCE [LARGE SCALE GENOMIC DNA]</scope>
    <source>
        <strain evidence="1 2">JCM 16330</strain>
    </source>
</reference>
<dbReference type="AlphaFoldDB" id="A0AAV3S384"/>
<protein>
    <submittedName>
        <fullName evidence="1">LLM class flavin-dependent oxidoreductase</fullName>
    </submittedName>
</protein>
<gene>
    <name evidence="1" type="ORF">GCM10009066_04530</name>
</gene>
<dbReference type="GO" id="GO:0016705">
    <property type="term" value="F:oxidoreductase activity, acting on paired donors, with incorporation or reduction of molecular oxygen"/>
    <property type="evidence" value="ECO:0007669"/>
    <property type="project" value="InterPro"/>
</dbReference>
<organism evidence="1 2">
    <name type="scientific">Halarchaeum salinum</name>
    <dbReference type="NCBI Taxonomy" id="489912"/>
    <lineage>
        <taxon>Archaea</taxon>
        <taxon>Methanobacteriati</taxon>
        <taxon>Methanobacteriota</taxon>
        <taxon>Stenosarchaea group</taxon>
        <taxon>Halobacteria</taxon>
        <taxon>Halobacteriales</taxon>
        <taxon>Halobacteriaceae</taxon>
    </lineage>
</organism>
<evidence type="ECO:0000313" key="1">
    <source>
        <dbReference type="EMBL" id="GAA0293050.1"/>
    </source>
</evidence>
<sequence>MLSAAARARETGIDAVALKPMECDVRVASALPFDTVVIDYEGREHLPETDILADLAAACDLRLTTPVRASGFDPLGDDSLAATLPDAAGRVLVAGHGAYLDGDEQAKRIAPRLGAAVETHPDAWVGTEGIERVALATGAGQFELLSRSTDRDLGALRAAGYAGQIALYAPVVLADDEDAILDAVGDYTARRGPVRRALPDDAATDGSASGRAREVLSAAVRDYALVGDAETVGERVAELKAAGADTVVGYPARGPEAFR</sequence>
<keyword evidence="2" id="KW-1185">Reference proteome</keyword>
<accession>A0AAV3S384</accession>
<name>A0AAV3S384_9EURY</name>
<dbReference type="InterPro" id="IPR036661">
    <property type="entry name" value="Luciferase-like_sf"/>
</dbReference>
<dbReference type="Gene3D" id="3.20.20.30">
    <property type="entry name" value="Luciferase-like domain"/>
    <property type="match status" value="1"/>
</dbReference>
<dbReference type="RefSeq" id="WP_211311813.1">
    <property type="nucleotide sequence ID" value="NZ_BAAABL010000021.1"/>
</dbReference>
<dbReference type="Pfam" id="PF24114">
    <property type="entry name" value="DUF7388"/>
    <property type="match status" value="1"/>
</dbReference>
<dbReference type="Proteomes" id="UP001500837">
    <property type="component" value="Unassembled WGS sequence"/>
</dbReference>
<comment type="caution">
    <text evidence="1">The sequence shown here is derived from an EMBL/GenBank/DDBJ whole genome shotgun (WGS) entry which is preliminary data.</text>
</comment>
<proteinExistence type="predicted"/>
<dbReference type="EMBL" id="BAAABL010000021">
    <property type="protein sequence ID" value="GAA0293050.1"/>
    <property type="molecule type" value="Genomic_DNA"/>
</dbReference>
<dbReference type="SUPFAM" id="SSF51679">
    <property type="entry name" value="Bacterial luciferase-like"/>
    <property type="match status" value="1"/>
</dbReference>